<feature type="compositionally biased region" description="Low complexity" evidence="5">
    <location>
        <begin position="492"/>
        <end position="519"/>
    </location>
</feature>
<evidence type="ECO:0000256" key="2">
    <source>
        <dbReference type="ARBA" id="ARBA00023127"/>
    </source>
</evidence>
<feature type="domain" description="Cyclin-like" evidence="6">
    <location>
        <begin position="112"/>
        <end position="239"/>
    </location>
</feature>
<name>A0ABP0ZLS3_9ASCO</name>
<dbReference type="InterPro" id="IPR048258">
    <property type="entry name" value="Cyclins_cyclin-box"/>
</dbReference>
<evidence type="ECO:0000256" key="1">
    <source>
        <dbReference type="ARBA" id="ARBA00022618"/>
    </source>
</evidence>
<accession>A0ABP0ZLS3</accession>
<evidence type="ECO:0000256" key="4">
    <source>
        <dbReference type="RuleBase" id="RU000383"/>
    </source>
</evidence>
<dbReference type="PROSITE" id="PS00292">
    <property type="entry name" value="CYCLINS"/>
    <property type="match status" value="1"/>
</dbReference>
<dbReference type="InterPro" id="IPR013763">
    <property type="entry name" value="Cyclin-like_dom"/>
</dbReference>
<feature type="region of interest" description="Disordered" evidence="5">
    <location>
        <begin position="483"/>
        <end position="565"/>
    </location>
</feature>
<evidence type="ECO:0000313" key="7">
    <source>
        <dbReference type="EMBL" id="CAK9438824.1"/>
    </source>
</evidence>
<reference evidence="7 8" key="1">
    <citation type="submission" date="2024-03" db="EMBL/GenBank/DDBJ databases">
        <authorList>
            <person name="Brejova B."/>
        </authorList>
    </citation>
    <scope>NUCLEOTIDE SEQUENCE [LARGE SCALE GENOMIC DNA]</scope>
    <source>
        <strain evidence="7 8">CBS 14171</strain>
    </source>
</reference>
<dbReference type="GeneID" id="92208244"/>
<keyword evidence="3" id="KW-0131">Cell cycle</keyword>
<feature type="region of interest" description="Disordered" evidence="5">
    <location>
        <begin position="1"/>
        <end position="47"/>
    </location>
</feature>
<dbReference type="SUPFAM" id="SSF47954">
    <property type="entry name" value="Cyclin-like"/>
    <property type="match status" value="1"/>
</dbReference>
<evidence type="ECO:0000259" key="6">
    <source>
        <dbReference type="SMART" id="SM00385"/>
    </source>
</evidence>
<keyword evidence="8" id="KW-1185">Reference proteome</keyword>
<dbReference type="Pfam" id="PF00134">
    <property type="entry name" value="Cyclin_N"/>
    <property type="match status" value="1"/>
</dbReference>
<protein>
    <recommendedName>
        <fullName evidence="6">Cyclin-like domain-containing protein</fullName>
    </recommendedName>
</protein>
<sequence length="586" mass="66008">MHSLQESKNSPAPVPMVKPLTPESIKKTGDKNDKLKNRSSASDKQPKCEFKQVKYSKQLYESEVNIHNQALAEYDLDICNLLIEQIDISKPNLHMYTQQPYLTFAIRVRLIDFLLKMSVRLKILPFVFYKAVKLFDRYCSKRVVLLDQSQLIISTCLWMASKLSGGNNHFVNLAHAKTGPDGVRKFKVVGDLGYGSSGKYIGPTERFRLPKLNELVKLCGSKCNYTREMFIQMERHLLETLSWKINDPSIEEFIVTSREFCIIDEEAKNCTWEIFKVKEYLSYISLYSHELLDLNLLEVSQVILDLINEVFLFDSQSVQYQTILNTESSQFIEFDEGQYKFIKKHLIKAVLKSSDFALKLFNSEGPQYLYQSMCSRYGSTSPTTTTDTNTNTSGGTSTASVSLKHLNLSIPQEFATVSTPSLLSCEVSPSGKITHAPTNAATCQNKSYQTITPPEQMTLRHRHQQPSPYYDFNKQYHRNITPENLQSQSRGNNGSNSSSGSDGDGGSSSTTDSTTNCHTNDSDIFDKPDQSRRGSTDEEVGGHENNTPMTDHESPNYSNSNSKKLDNLSCNQVRMGAGVASLGIML</sequence>
<dbReference type="SMART" id="SM00385">
    <property type="entry name" value="CYCLIN"/>
    <property type="match status" value="1"/>
</dbReference>
<evidence type="ECO:0000256" key="3">
    <source>
        <dbReference type="ARBA" id="ARBA00023306"/>
    </source>
</evidence>
<dbReference type="InterPro" id="IPR006671">
    <property type="entry name" value="Cyclin_N"/>
</dbReference>
<dbReference type="Proteomes" id="UP001497383">
    <property type="component" value="Chromosome 3"/>
</dbReference>
<keyword evidence="2 4" id="KW-0195">Cyclin</keyword>
<dbReference type="EMBL" id="OZ022407">
    <property type="protein sequence ID" value="CAK9438824.1"/>
    <property type="molecule type" value="Genomic_DNA"/>
</dbReference>
<dbReference type="PANTHER" id="PTHR21615:SF2">
    <property type="entry name" value="CYCLIN N-TERMINAL DOMAIN-CONTAINING PROTEIN 1"/>
    <property type="match status" value="1"/>
</dbReference>
<feature type="compositionally biased region" description="Basic and acidic residues" evidence="5">
    <location>
        <begin position="24"/>
        <end position="36"/>
    </location>
</feature>
<organism evidence="7 8">
    <name type="scientific">Lodderomyces beijingensis</name>
    <dbReference type="NCBI Taxonomy" id="1775926"/>
    <lineage>
        <taxon>Eukaryota</taxon>
        <taxon>Fungi</taxon>
        <taxon>Dikarya</taxon>
        <taxon>Ascomycota</taxon>
        <taxon>Saccharomycotina</taxon>
        <taxon>Pichiomycetes</taxon>
        <taxon>Debaryomycetaceae</taxon>
        <taxon>Candida/Lodderomyces clade</taxon>
        <taxon>Lodderomyces</taxon>
    </lineage>
</organism>
<dbReference type="Gene3D" id="1.10.472.10">
    <property type="entry name" value="Cyclin-like"/>
    <property type="match status" value="1"/>
</dbReference>
<dbReference type="PANTHER" id="PTHR21615">
    <property type="entry name" value="CYCLIN N-TERMINAL DOMAIN-CONTAINING PROTEIN 1"/>
    <property type="match status" value="1"/>
</dbReference>
<comment type="similarity">
    <text evidence="4">Belongs to the cyclin family.</text>
</comment>
<evidence type="ECO:0000256" key="5">
    <source>
        <dbReference type="SAM" id="MobiDB-lite"/>
    </source>
</evidence>
<dbReference type="RefSeq" id="XP_066829986.1">
    <property type="nucleotide sequence ID" value="XM_066973115.1"/>
</dbReference>
<feature type="compositionally biased region" description="Basic and acidic residues" evidence="5">
    <location>
        <begin position="520"/>
        <end position="542"/>
    </location>
</feature>
<proteinExistence type="inferred from homology"/>
<gene>
    <name evidence="7" type="ORF">LODBEIA_P30480</name>
</gene>
<dbReference type="InterPro" id="IPR036915">
    <property type="entry name" value="Cyclin-like_sf"/>
</dbReference>
<evidence type="ECO:0000313" key="8">
    <source>
        <dbReference type="Proteomes" id="UP001497383"/>
    </source>
</evidence>
<keyword evidence="1" id="KW-0132">Cell division</keyword>
<feature type="compositionally biased region" description="Polar residues" evidence="5">
    <location>
        <begin position="1"/>
        <end position="10"/>
    </location>
</feature>